<feature type="transmembrane region" description="Helical" evidence="1">
    <location>
        <begin position="213"/>
        <end position="231"/>
    </location>
</feature>
<keyword evidence="1" id="KW-0472">Membrane</keyword>
<feature type="transmembrane region" description="Helical" evidence="1">
    <location>
        <begin position="1033"/>
        <end position="1055"/>
    </location>
</feature>
<feature type="transmembrane region" description="Helical" evidence="1">
    <location>
        <begin position="237"/>
        <end position="258"/>
    </location>
</feature>
<feature type="transmembrane region" description="Helical" evidence="1">
    <location>
        <begin position="1122"/>
        <end position="1141"/>
    </location>
</feature>
<dbReference type="Proteomes" id="UP000187209">
    <property type="component" value="Unassembled WGS sequence"/>
</dbReference>
<dbReference type="OrthoDB" id="326217at2759"/>
<dbReference type="PANTHER" id="PTHR31600">
    <property type="entry name" value="TINY MACROCYSTS PROTEIN B-RELATED"/>
    <property type="match status" value="1"/>
</dbReference>
<evidence type="ECO:0000313" key="3">
    <source>
        <dbReference type="Proteomes" id="UP000187209"/>
    </source>
</evidence>
<protein>
    <recommendedName>
        <fullName evidence="4">PAS domain-containing protein</fullName>
    </recommendedName>
</protein>
<accession>A0A1R2AW30</accession>
<sequence length="1368" mass="158314">MKADLAYKILQEIFSKEIPSEPPGKSEKLIQIIIHAQIILQHIHLYWYPSLSIDNFDNYENFWAVISYPCLDALFAKLNVFIGFLLISISSLGVIFCGFITCLLLQWYKKKIPFILSRSLKILIFLICHQYYLPIAISLCLLTKYSNSTLTIIEEYECNLSSSPINYGLFGKIFGSILLTFHLLFSLIYDYCNFNMDHGVALRDITSRITGSFDALFKMTTFINCILYVVIIRSNYISYLLIVFALNTTVLFKYLYYLPCYSEFMNFMKILVQGLLICIILFFILGWSLNNASIIIVLSIILTPFMVILARFIITFRLSKLSNPAFVVTEKFLIFELSVRKNIIAGEMTEELIKLINKNYKANNDKLNLVVQANYCCEKMDKSMLGLMKISRTNHHGLDLPVNYQVFKCKETLQVLNSKISDGLRLYKYLLEFRATKQGDLELCEDFLKLIDRILEKNSQLYLLKEIISETCINIEYINKQYTNLLKMIPDSTVVLDMYASLLVDVIGEPDRGKVLYNKKSGLGGKETQVRKTYSMKIEETSCLLIISGSVCNMGKVIYANSNLMRFLSITEEAIKDCYLWQFIPKPFEKNHDEHIANFIERSNTHCIFRSVPLFLSNQNGHLVECYFNSECIGYEGEINFLSVIEPIKGRNREAAIISLFGEIYSHTEKLPELLGAVEKSLDGRFLQEFVDNMDFKELPVNCLWVTTVYNVINSKYSEIGLFIKEKTIGNTKIIAIYASCDREEILRWKSKGAKLAEGDLDERKHHTLIKIEDDTTTEINLKKTEKGDDDTKDRKISDIDAEEIVDDEGKKNQTHSSSSPKKMLSLETKALRSSLRALSVMKYLLLASVITIIAYNIIILIYISDAISHANSLETLNDLGDLAYLTAQISLISRTIDTSLKSGEVPLYSLTDLRDRVESIKTLQEILLTTYNEWSFCDYSKIVRQKTIPYWDYLDLPEIKHESLHTIIGMLIENTDDFIAHIVSNSSDYKANLYFIIYNGLGISFKETRKAMVGLTKCEHDRVIELNNVRTLLLVVAMVVSGFLASFLAIYILYSDKIINTLWEGLQKKVHAGYYDFRQILLERLSQLHDQQNDYEEIDANLYKQHRPQKFCHSVRYIKRFIVFFITAGVLYIVTSYVFYEHIHNYLYYRPTLMYAIISRRISLTELCFFSNEIEYQYNSFSLDKSFTDFNALSDMKKSYKAALADLLKTKNTMRDPHVMALMSKGLEEMIFQNIDEVPTFLSFGTYSAMAYLNFESQYISYDNKKDDPGFIQNYINQMNTMTSQLKIASDYCNSDSKHLISEQLEYLKYFIICFSIFIVVIYVFYYYPYLAKEQKILKRLTKLITVLPLKPNFVQCSDKETTKMNK</sequence>
<feature type="transmembrane region" description="Helical" evidence="1">
    <location>
        <begin position="294"/>
        <end position="314"/>
    </location>
</feature>
<organism evidence="2 3">
    <name type="scientific">Stentor coeruleus</name>
    <dbReference type="NCBI Taxonomy" id="5963"/>
    <lineage>
        <taxon>Eukaryota</taxon>
        <taxon>Sar</taxon>
        <taxon>Alveolata</taxon>
        <taxon>Ciliophora</taxon>
        <taxon>Postciliodesmatophora</taxon>
        <taxon>Heterotrichea</taxon>
        <taxon>Heterotrichida</taxon>
        <taxon>Stentoridae</taxon>
        <taxon>Stentor</taxon>
    </lineage>
</organism>
<keyword evidence="1" id="KW-1133">Transmembrane helix</keyword>
<feature type="transmembrane region" description="Helical" evidence="1">
    <location>
        <begin position="81"/>
        <end position="108"/>
    </location>
</feature>
<keyword evidence="1" id="KW-0812">Transmembrane</keyword>
<feature type="transmembrane region" description="Helical" evidence="1">
    <location>
        <begin position="165"/>
        <end position="192"/>
    </location>
</feature>
<keyword evidence="3" id="KW-1185">Reference proteome</keyword>
<feature type="transmembrane region" description="Helical" evidence="1">
    <location>
        <begin position="120"/>
        <end position="145"/>
    </location>
</feature>
<evidence type="ECO:0000256" key="1">
    <source>
        <dbReference type="SAM" id="Phobius"/>
    </source>
</evidence>
<evidence type="ECO:0000313" key="2">
    <source>
        <dbReference type="EMBL" id="OMJ68749.1"/>
    </source>
</evidence>
<comment type="caution">
    <text evidence="2">The sequence shown here is derived from an EMBL/GenBank/DDBJ whole genome shotgun (WGS) entry which is preliminary data.</text>
</comment>
<dbReference type="PANTHER" id="PTHR31600:SF2">
    <property type="entry name" value="GAMETE ENRICHED GENE 10 PROTEIN-RELATED"/>
    <property type="match status" value="1"/>
</dbReference>
<dbReference type="EMBL" id="MPUH01001286">
    <property type="protein sequence ID" value="OMJ68749.1"/>
    <property type="molecule type" value="Genomic_DNA"/>
</dbReference>
<feature type="transmembrane region" description="Helical" evidence="1">
    <location>
        <begin position="844"/>
        <end position="864"/>
    </location>
</feature>
<evidence type="ECO:0008006" key="4">
    <source>
        <dbReference type="Google" id="ProtNLM"/>
    </source>
</evidence>
<feature type="transmembrane region" description="Helical" evidence="1">
    <location>
        <begin position="1308"/>
        <end position="1331"/>
    </location>
</feature>
<dbReference type="InterPro" id="IPR052994">
    <property type="entry name" value="Tiny_macrocysts_regulators"/>
</dbReference>
<feature type="transmembrane region" description="Helical" evidence="1">
    <location>
        <begin position="270"/>
        <end position="288"/>
    </location>
</feature>
<gene>
    <name evidence="2" type="ORF">SteCoe_33707</name>
</gene>
<name>A0A1R2AW30_9CILI</name>
<reference evidence="2 3" key="1">
    <citation type="submission" date="2016-11" db="EMBL/GenBank/DDBJ databases">
        <title>The macronuclear genome of Stentor coeruleus: a giant cell with tiny introns.</title>
        <authorList>
            <person name="Slabodnick M."/>
            <person name="Ruby J.G."/>
            <person name="Reiff S.B."/>
            <person name="Swart E.C."/>
            <person name="Gosai S."/>
            <person name="Prabakaran S."/>
            <person name="Witkowska E."/>
            <person name="Larue G.E."/>
            <person name="Fisher S."/>
            <person name="Freeman R.M."/>
            <person name="Gunawardena J."/>
            <person name="Chu W."/>
            <person name="Stover N.A."/>
            <person name="Gregory B.D."/>
            <person name="Nowacki M."/>
            <person name="Derisi J."/>
            <person name="Roy S.W."/>
            <person name="Marshall W.F."/>
            <person name="Sood P."/>
        </authorList>
    </citation>
    <scope>NUCLEOTIDE SEQUENCE [LARGE SCALE GENOMIC DNA]</scope>
    <source>
        <strain evidence="2">WM001</strain>
    </source>
</reference>
<proteinExistence type="predicted"/>